<dbReference type="GO" id="GO:0098552">
    <property type="term" value="C:side of membrane"/>
    <property type="evidence" value="ECO:0007669"/>
    <property type="project" value="UniProtKB-KW"/>
</dbReference>
<name>M4T0G5_9TRYP</name>
<dbReference type="InterPro" id="IPR027446">
    <property type="entry name" value="VSG_C_dom_sf"/>
</dbReference>
<keyword evidence="8" id="KW-0175">Coiled coil</keyword>
<evidence type="ECO:0000256" key="1">
    <source>
        <dbReference type="ARBA" id="ARBA00002523"/>
    </source>
</evidence>
<feature type="coiled-coil region" evidence="8">
    <location>
        <begin position="38"/>
        <end position="65"/>
    </location>
</feature>
<dbReference type="EMBL" id="KC613740">
    <property type="protein sequence ID" value="AGH61171.1"/>
    <property type="molecule type" value="Genomic_DNA"/>
</dbReference>
<comment type="function">
    <text evidence="1">VSG forms a coat on the surface of the parasite. The trypanosome evades the immune response of the host by expressing a series of antigenically distinct VSGs from an estimated 1000 VSG genes.</text>
</comment>
<evidence type="ECO:0000256" key="5">
    <source>
        <dbReference type="ARBA" id="ARBA00023136"/>
    </source>
</evidence>
<reference evidence="10" key="2">
    <citation type="journal article" date="2014" name="Mol. Biochem. Parasitol.">
        <title>Capturing the variant surface glycoprotein repertoire (the VSGnome) of Trypanosoma brucei Lister 427.</title>
        <authorList>
            <person name="Cross G.A."/>
            <person name="Kim H.S."/>
            <person name="Wickstead B."/>
        </authorList>
    </citation>
    <scope>NUCLEOTIDE SEQUENCE</scope>
    <source>
        <strain evidence="10">Lister 427</strain>
    </source>
</reference>
<feature type="signal peptide" evidence="9">
    <location>
        <begin position="1"/>
        <end position="18"/>
    </location>
</feature>
<dbReference type="GO" id="GO:0005886">
    <property type="term" value="C:plasma membrane"/>
    <property type="evidence" value="ECO:0007669"/>
    <property type="project" value="UniProtKB-SubCell"/>
</dbReference>
<keyword evidence="7" id="KW-0449">Lipoprotein</keyword>
<evidence type="ECO:0000256" key="6">
    <source>
        <dbReference type="ARBA" id="ARBA00023180"/>
    </source>
</evidence>
<evidence type="ECO:0000256" key="9">
    <source>
        <dbReference type="SAM" id="SignalP"/>
    </source>
</evidence>
<reference evidence="10" key="1">
    <citation type="submission" date="2013-02" db="EMBL/GenBank/DDBJ databases">
        <authorList>
            <person name="Cross G.A.M."/>
            <person name="Kim H.-S."/>
            <person name="Wickstead B."/>
        </authorList>
    </citation>
    <scope>NUCLEOTIDE SEQUENCE</scope>
    <source>
        <strain evidence="10">Lister 427</strain>
    </source>
</reference>
<evidence type="ECO:0000256" key="3">
    <source>
        <dbReference type="ARBA" id="ARBA00022475"/>
    </source>
</evidence>
<evidence type="ECO:0000256" key="7">
    <source>
        <dbReference type="ARBA" id="ARBA00023288"/>
    </source>
</evidence>
<keyword evidence="6" id="KW-0325">Glycoprotein</keyword>
<keyword evidence="3" id="KW-1003">Cell membrane</keyword>
<organism evidence="10">
    <name type="scientific">Trypanosoma brucei</name>
    <dbReference type="NCBI Taxonomy" id="5691"/>
    <lineage>
        <taxon>Eukaryota</taxon>
        <taxon>Discoba</taxon>
        <taxon>Euglenozoa</taxon>
        <taxon>Kinetoplastea</taxon>
        <taxon>Metakinetoplastina</taxon>
        <taxon>Trypanosomatida</taxon>
        <taxon>Trypanosomatidae</taxon>
        <taxon>Trypanosoma</taxon>
    </lineage>
</organism>
<dbReference type="SUPFAM" id="SSF58087">
    <property type="entry name" value="Variant surface glycoprotein (N-terminal domain)"/>
    <property type="match status" value="1"/>
</dbReference>
<protein>
    <submittedName>
        <fullName evidence="10">Variant surface glycoprotein 613</fullName>
    </submittedName>
</protein>
<dbReference type="VEuPathDB" id="TriTrypDB:Tb1125.Tb11.v5.0284"/>
<sequence>MRPTTLAALVVITLQAHGKNSLTITQPCEEVDFNRKVVAAFRTKLTDAQRRLEELESDGAALTLASCLATDPATATTANLLAALSRTKANRLRASIEASKSTLEKAIETLQARTAQVLAATNYNASPDLKLEHDATTQDVNRIAGGSAKTCDVTATQEPRNRHGCSVDEQKAAEISKDVAELNSLQSYKATPDEAFYLTKLKALLATKGTYGTASTAKTTDGKACSETSGASAQAATNVVTLTGISRQASWQTTTVNTMKAPEMVTNCEDDSEANTKAFISLKAAAYAICSGRQATIALPSRVATEQIKNLQEDTDVQELATLITTGPSAADPGAEAKNKAVQQLLGDETQTVHEKYLKNLQDRQLEFKIGGKDVKGGVVTLSNHADYSKAVGFCLGLKYRTAKMQKKEASPISATAKTTKECKGETDKDKCNEKNGCEFKDGECKAKEGLKATETDGKTNTTKSNSLLINKAPLWLAFLLI</sequence>
<dbReference type="VEuPathDB" id="TriTrypDB:Tb927.6.5450"/>
<feature type="chain" id="PRO_5004058247" evidence="9">
    <location>
        <begin position="19"/>
        <end position="482"/>
    </location>
</feature>
<accession>M4T0G5</accession>
<keyword evidence="4" id="KW-0336">GPI-anchor</keyword>
<proteinExistence type="predicted"/>
<keyword evidence="9" id="KW-0732">Signal</keyword>
<dbReference type="AlphaFoldDB" id="M4T0G5"/>
<dbReference type="SUPFAM" id="SSF118251">
    <property type="entry name" value="Variant surface glycoprotein MITAT 1.2, VSG 221, C-terminal domain"/>
    <property type="match status" value="1"/>
</dbReference>
<evidence type="ECO:0000256" key="8">
    <source>
        <dbReference type="SAM" id="Coils"/>
    </source>
</evidence>
<evidence type="ECO:0000256" key="4">
    <source>
        <dbReference type="ARBA" id="ARBA00022622"/>
    </source>
</evidence>
<dbReference type="VEuPathDB" id="TriTrypDB:Tb427_000449000"/>
<keyword evidence="5" id="KW-0472">Membrane</keyword>
<evidence type="ECO:0000313" key="10">
    <source>
        <dbReference type="EMBL" id="AGH61171.1"/>
    </source>
</evidence>
<evidence type="ECO:0000256" key="2">
    <source>
        <dbReference type="ARBA" id="ARBA00004609"/>
    </source>
</evidence>
<comment type="subcellular location">
    <subcellularLocation>
        <location evidence="2">Cell membrane</location>
        <topology evidence="2">Lipid-anchor</topology>
        <topology evidence="2">GPI-anchor</topology>
    </subcellularLocation>
</comment>